<keyword evidence="5 7" id="KW-0472">Membrane</keyword>
<protein>
    <submittedName>
        <fullName evidence="8">Transmembrane protein, putative</fullName>
    </submittedName>
</protein>
<feature type="transmembrane region" description="Helical" evidence="7">
    <location>
        <begin position="212"/>
        <end position="233"/>
    </location>
</feature>
<evidence type="ECO:0000256" key="5">
    <source>
        <dbReference type="ARBA" id="ARBA00023136"/>
    </source>
</evidence>
<accession>A0A7J0DFT0</accession>
<evidence type="ECO:0000313" key="9">
    <source>
        <dbReference type="Proteomes" id="UP000585474"/>
    </source>
</evidence>
<feature type="coiled-coil region" evidence="6">
    <location>
        <begin position="290"/>
        <end position="317"/>
    </location>
</feature>
<dbReference type="Pfam" id="PF05055">
    <property type="entry name" value="DUF677"/>
    <property type="match status" value="1"/>
</dbReference>
<dbReference type="GO" id="GO:0016020">
    <property type="term" value="C:membrane"/>
    <property type="evidence" value="ECO:0007669"/>
    <property type="project" value="UniProtKB-SubCell"/>
</dbReference>
<name>A0A7J0DFT0_9ERIC</name>
<dbReference type="PANTHER" id="PTHR31113">
    <property type="entry name" value="UPF0496 PROTEIN 3-RELATED"/>
    <property type="match status" value="1"/>
</dbReference>
<organism evidence="8 9">
    <name type="scientific">Actinidia rufa</name>
    <dbReference type="NCBI Taxonomy" id="165716"/>
    <lineage>
        <taxon>Eukaryota</taxon>
        <taxon>Viridiplantae</taxon>
        <taxon>Streptophyta</taxon>
        <taxon>Embryophyta</taxon>
        <taxon>Tracheophyta</taxon>
        <taxon>Spermatophyta</taxon>
        <taxon>Magnoliopsida</taxon>
        <taxon>eudicotyledons</taxon>
        <taxon>Gunneridae</taxon>
        <taxon>Pentapetalae</taxon>
        <taxon>asterids</taxon>
        <taxon>Ericales</taxon>
        <taxon>Actinidiaceae</taxon>
        <taxon>Actinidia</taxon>
    </lineage>
</organism>
<evidence type="ECO:0000256" key="4">
    <source>
        <dbReference type="ARBA" id="ARBA00022989"/>
    </source>
</evidence>
<evidence type="ECO:0000256" key="1">
    <source>
        <dbReference type="ARBA" id="ARBA00004370"/>
    </source>
</evidence>
<evidence type="ECO:0000313" key="8">
    <source>
        <dbReference type="EMBL" id="GFS34110.1"/>
    </source>
</evidence>
<dbReference type="EMBL" id="BJWL01000205">
    <property type="protein sequence ID" value="GFS34110.1"/>
    <property type="molecule type" value="Genomic_DNA"/>
</dbReference>
<dbReference type="AlphaFoldDB" id="A0A7J0DFT0"/>
<proteinExistence type="inferred from homology"/>
<keyword evidence="9" id="KW-1185">Reference proteome</keyword>
<keyword evidence="3 7" id="KW-0812">Transmembrane</keyword>
<keyword evidence="4 7" id="KW-1133">Transmembrane helix</keyword>
<reference evidence="9" key="1">
    <citation type="submission" date="2019-07" db="EMBL/GenBank/DDBJ databases">
        <title>De Novo Assembly of kiwifruit Actinidia rufa.</title>
        <authorList>
            <person name="Sugita-Konishi S."/>
            <person name="Sato K."/>
            <person name="Mori E."/>
            <person name="Abe Y."/>
            <person name="Kisaki G."/>
            <person name="Hamano K."/>
            <person name="Suezawa K."/>
            <person name="Otani M."/>
            <person name="Fukuda T."/>
            <person name="Manabe T."/>
            <person name="Gomi K."/>
            <person name="Tabuchi M."/>
            <person name="Akimitsu K."/>
            <person name="Kataoka I."/>
        </authorList>
    </citation>
    <scope>NUCLEOTIDE SEQUENCE [LARGE SCALE GENOMIC DNA]</scope>
    <source>
        <strain evidence="9">cv. Fuchu</strain>
    </source>
</reference>
<dbReference type="InterPro" id="IPR007749">
    <property type="entry name" value="DUF677"/>
</dbReference>
<dbReference type="OrthoDB" id="679959at2759"/>
<dbReference type="Proteomes" id="UP000585474">
    <property type="component" value="Unassembled WGS sequence"/>
</dbReference>
<comment type="subcellular location">
    <subcellularLocation>
        <location evidence="1">Membrane</location>
    </subcellularLocation>
</comment>
<comment type="similarity">
    <text evidence="2">Belongs to the UPF0496 family.</text>
</comment>
<keyword evidence="6" id="KW-0175">Coiled coil</keyword>
<dbReference type="PANTHER" id="PTHR31113:SF3">
    <property type="entry name" value="UPF0496 PROTEIN 1"/>
    <property type="match status" value="1"/>
</dbReference>
<gene>
    <name evidence="8" type="ORF">Acr_00g0032280</name>
</gene>
<sequence>MGNHMSTKSAETSTTIIFNDNFELKYELNSYEDQDLQSFYNNHQVRTNQVIINTVAGQVEVQAPSLDSLREVTQCLLEMNQQVAKVTLKRKRDIWNTEGLFELIEEYFENSLQTLDFCAALDKCLKRARDSQLHILIAVQQLEREDGIDGNKYKKTLDELKKFRADDDPFTGEFMQIFQSVYTRQMLMLDKLQHRENKHDKKYNYYHAWRKISGIIFATTLVAVMICSVVAAAMAAPPVAAALAAATAVPVGSVGRWTHSSLKIYENAIKGQKEVLSSMQVGTKIAIKDLDNIRVCIDRLEIEIESLLHNAEFAIEEEAVKIGIEEIKKEVVVFMKRVEDLGKQGDTCSRDVCRARTAVPQRMQRIIKCPGD</sequence>
<evidence type="ECO:0000256" key="7">
    <source>
        <dbReference type="SAM" id="Phobius"/>
    </source>
</evidence>
<evidence type="ECO:0000256" key="6">
    <source>
        <dbReference type="SAM" id="Coils"/>
    </source>
</evidence>
<evidence type="ECO:0000256" key="2">
    <source>
        <dbReference type="ARBA" id="ARBA00009074"/>
    </source>
</evidence>
<comment type="caution">
    <text evidence="8">The sequence shown here is derived from an EMBL/GenBank/DDBJ whole genome shotgun (WGS) entry which is preliminary data.</text>
</comment>
<evidence type="ECO:0000256" key="3">
    <source>
        <dbReference type="ARBA" id="ARBA00022692"/>
    </source>
</evidence>